<evidence type="ECO:0000313" key="2">
    <source>
        <dbReference type="EMBL" id="KAF9539631.1"/>
    </source>
</evidence>
<dbReference type="AlphaFoldDB" id="A0A9P6F0K8"/>
<organism evidence="2 3">
    <name type="scientific">Mortierella hygrophila</name>
    <dbReference type="NCBI Taxonomy" id="979708"/>
    <lineage>
        <taxon>Eukaryota</taxon>
        <taxon>Fungi</taxon>
        <taxon>Fungi incertae sedis</taxon>
        <taxon>Mucoromycota</taxon>
        <taxon>Mortierellomycotina</taxon>
        <taxon>Mortierellomycetes</taxon>
        <taxon>Mortierellales</taxon>
        <taxon>Mortierellaceae</taxon>
        <taxon>Mortierella</taxon>
    </lineage>
</organism>
<protein>
    <submittedName>
        <fullName evidence="2">Uncharacterized protein</fullName>
    </submittedName>
</protein>
<feature type="compositionally biased region" description="Basic residues" evidence="1">
    <location>
        <begin position="41"/>
        <end position="57"/>
    </location>
</feature>
<reference evidence="2" key="1">
    <citation type="journal article" date="2020" name="Fungal Divers.">
        <title>Resolving the Mortierellaceae phylogeny through synthesis of multi-gene phylogenetics and phylogenomics.</title>
        <authorList>
            <person name="Vandepol N."/>
            <person name="Liber J."/>
            <person name="Desiro A."/>
            <person name="Na H."/>
            <person name="Kennedy M."/>
            <person name="Barry K."/>
            <person name="Grigoriev I.V."/>
            <person name="Miller A.N."/>
            <person name="O'Donnell K."/>
            <person name="Stajich J.E."/>
            <person name="Bonito G."/>
        </authorList>
    </citation>
    <scope>NUCLEOTIDE SEQUENCE</scope>
    <source>
        <strain evidence="2">NRRL 2591</strain>
    </source>
</reference>
<accession>A0A9P6F0K8</accession>
<feature type="region of interest" description="Disordered" evidence="1">
    <location>
        <begin position="26"/>
        <end position="67"/>
    </location>
</feature>
<evidence type="ECO:0000313" key="3">
    <source>
        <dbReference type="Proteomes" id="UP000723463"/>
    </source>
</evidence>
<evidence type="ECO:0000256" key="1">
    <source>
        <dbReference type="SAM" id="MobiDB-lite"/>
    </source>
</evidence>
<proteinExistence type="predicted"/>
<gene>
    <name evidence="2" type="ORF">EC957_005186</name>
</gene>
<comment type="caution">
    <text evidence="2">The sequence shown here is derived from an EMBL/GenBank/DDBJ whole genome shotgun (WGS) entry which is preliminary data.</text>
</comment>
<name>A0A9P6F0K8_9FUNG</name>
<dbReference type="EMBL" id="JAAAXW010000236">
    <property type="protein sequence ID" value="KAF9539631.1"/>
    <property type="molecule type" value="Genomic_DNA"/>
</dbReference>
<feature type="non-terminal residue" evidence="2">
    <location>
        <position position="67"/>
    </location>
</feature>
<keyword evidence="3" id="KW-1185">Reference proteome</keyword>
<dbReference type="Proteomes" id="UP000723463">
    <property type="component" value="Unassembled WGS sequence"/>
</dbReference>
<sequence length="67" mass="7555">MAGHNICNVIRGYLFKQQRSLYLQPQDSAGNYPWMQDRRGSKPRPRGYGKKKGVKRKAGCEGAQSGK</sequence>